<feature type="region of interest" description="Disordered" evidence="1">
    <location>
        <begin position="489"/>
        <end position="516"/>
    </location>
</feature>
<dbReference type="Pfam" id="PF24864">
    <property type="entry name" value="DUF7730"/>
    <property type="match status" value="1"/>
</dbReference>
<reference evidence="3" key="1">
    <citation type="journal article" date="2020" name="Stud. Mycol.">
        <title>101 Dothideomycetes genomes: a test case for predicting lifestyles and emergence of pathogens.</title>
        <authorList>
            <person name="Haridas S."/>
            <person name="Albert R."/>
            <person name="Binder M."/>
            <person name="Bloem J."/>
            <person name="Labutti K."/>
            <person name="Salamov A."/>
            <person name="Andreopoulos B."/>
            <person name="Baker S."/>
            <person name="Barry K."/>
            <person name="Bills G."/>
            <person name="Bluhm B."/>
            <person name="Cannon C."/>
            <person name="Castanera R."/>
            <person name="Culley D."/>
            <person name="Daum C."/>
            <person name="Ezra D."/>
            <person name="Gonzalez J."/>
            <person name="Henrissat B."/>
            <person name="Kuo A."/>
            <person name="Liang C."/>
            <person name="Lipzen A."/>
            <person name="Lutzoni F."/>
            <person name="Magnuson J."/>
            <person name="Mondo S."/>
            <person name="Nolan M."/>
            <person name="Ohm R."/>
            <person name="Pangilinan J."/>
            <person name="Park H.-J."/>
            <person name="Ramirez L."/>
            <person name="Alfaro M."/>
            <person name="Sun H."/>
            <person name="Tritt A."/>
            <person name="Yoshinaga Y."/>
            <person name="Zwiers L.-H."/>
            <person name="Turgeon B."/>
            <person name="Goodwin S."/>
            <person name="Spatafora J."/>
            <person name="Crous P."/>
            <person name="Grigoriev I."/>
        </authorList>
    </citation>
    <scope>NUCLEOTIDE SEQUENCE</scope>
    <source>
        <strain evidence="3">CBS 279.74</strain>
    </source>
</reference>
<gene>
    <name evidence="3" type="ORF">K504DRAFT_459712</name>
</gene>
<dbReference type="InterPro" id="IPR056632">
    <property type="entry name" value="DUF7730"/>
</dbReference>
<dbReference type="PANTHER" id="PTHR38790:SF4">
    <property type="entry name" value="2EXR DOMAIN-CONTAINING PROTEIN"/>
    <property type="match status" value="1"/>
</dbReference>
<dbReference type="PANTHER" id="PTHR38790">
    <property type="entry name" value="2EXR DOMAIN-CONTAINING PROTEIN-RELATED"/>
    <property type="match status" value="1"/>
</dbReference>
<dbReference type="EMBL" id="MU005776">
    <property type="protein sequence ID" value="KAF2706414.1"/>
    <property type="molecule type" value="Genomic_DNA"/>
</dbReference>
<evidence type="ECO:0000259" key="2">
    <source>
        <dbReference type="Pfam" id="PF24864"/>
    </source>
</evidence>
<feature type="domain" description="DUF7730" evidence="2">
    <location>
        <begin position="107"/>
        <end position="292"/>
    </location>
</feature>
<evidence type="ECO:0000313" key="3">
    <source>
        <dbReference type="EMBL" id="KAF2706414.1"/>
    </source>
</evidence>
<feature type="compositionally biased region" description="Acidic residues" evidence="1">
    <location>
        <begin position="506"/>
        <end position="516"/>
    </location>
</feature>
<protein>
    <recommendedName>
        <fullName evidence="2">DUF7730 domain-containing protein</fullName>
    </recommendedName>
</protein>
<accession>A0A6G1K0P2</accession>
<evidence type="ECO:0000313" key="4">
    <source>
        <dbReference type="Proteomes" id="UP000799428"/>
    </source>
</evidence>
<feature type="region of interest" description="Disordered" evidence="1">
    <location>
        <begin position="347"/>
        <end position="374"/>
    </location>
</feature>
<organism evidence="3 4">
    <name type="scientific">Pleomassaria siparia CBS 279.74</name>
    <dbReference type="NCBI Taxonomy" id="1314801"/>
    <lineage>
        <taxon>Eukaryota</taxon>
        <taxon>Fungi</taxon>
        <taxon>Dikarya</taxon>
        <taxon>Ascomycota</taxon>
        <taxon>Pezizomycotina</taxon>
        <taxon>Dothideomycetes</taxon>
        <taxon>Pleosporomycetidae</taxon>
        <taxon>Pleosporales</taxon>
        <taxon>Pleomassariaceae</taxon>
        <taxon>Pleomassaria</taxon>
    </lineage>
</organism>
<dbReference type="AlphaFoldDB" id="A0A6G1K0P2"/>
<dbReference type="OrthoDB" id="62952at2759"/>
<sequence length="516" mass="58860">MAHYNSASTVPSVPIPSVTITNVRSNIYAGSPPRGPKLNTSDDEPVSWKSFGDTHYGPKHPCYPYWLKYEEEAKDKHRKRLANSVPDPYIEPPQFKMPDKDLICKWNKCHLLSLPKELRLQIWAEVLTDASISELRVGIFREPSSPYLRHPRPAARKFNVSLHRNASVNINLLQVNRFVYEEALPILYESAQFAPWDLEGLLPRFLDSLSPFARTNVRRIKLRLPAQVTAPTLRLDPSRPFFHWAITCAQVAKLNGSLQEVEIEGDWTVFDKESNRRAILSPLCKIKAAKKFTPSPKDSATQCDYHEEFQKLLAEVELYLKGIAQTRKERTEADHLLNRAAAELRRKQEIETQKEEEEQRESRGAGSINDSSEMQGWQRFAEANIRNMQQDLEAIPGIKQFETELEAHNMPEASIEDVAHRVGTNYEGRIFNEYGARLLIQMRKKKKEEEETSDDWDLVSVRIGASTPRARPASVISKASSDDTAWTGMASTIWGKDDSSNKGDESDAESESWEEL</sequence>
<proteinExistence type="predicted"/>
<name>A0A6G1K0P2_9PLEO</name>
<keyword evidence="4" id="KW-1185">Reference proteome</keyword>
<feature type="compositionally biased region" description="Basic and acidic residues" evidence="1">
    <location>
        <begin position="495"/>
        <end position="505"/>
    </location>
</feature>
<evidence type="ECO:0000256" key="1">
    <source>
        <dbReference type="SAM" id="MobiDB-lite"/>
    </source>
</evidence>
<dbReference type="Proteomes" id="UP000799428">
    <property type="component" value="Unassembled WGS sequence"/>
</dbReference>